<evidence type="ECO:0000313" key="4">
    <source>
        <dbReference type="Proteomes" id="UP000595448"/>
    </source>
</evidence>
<accession>A0ABX7BS22</accession>
<sequence>MYHERAGFDLAAAEPDRRRRPRTPYRMQRRATERVTLLGQPIDLVRCEEVMHHVQHWVAEGQKALVANHNLHSLYLLRRDPSLKRFYDLADMVELDSTPLVWFGRLVGLANRSFHRCTYLDWRHHFWSVANRRGWRVMYIGGADGVAATAAENLTVRYPHAVIATRSGYFDADPGSTENAQVVDAVRAFDPHILFVGMGMPRQEKWIADVYASLPDCVVFSVGAAFDYEAGVQSAAPRWIGQLGLEWLFRLVADPGRLFTRYCIEPWFLIGPAMRDIRAALARR</sequence>
<keyword evidence="4" id="KW-1185">Reference proteome</keyword>
<protein>
    <submittedName>
        <fullName evidence="3">WecB/TagA/CpsF family glycosyltransferase</fullName>
    </submittedName>
</protein>
<keyword evidence="1" id="KW-0328">Glycosyltransferase</keyword>
<organism evidence="3 4">
    <name type="scientific">Brevundimonas vitisensis</name>
    <dbReference type="NCBI Taxonomy" id="2800818"/>
    <lineage>
        <taxon>Bacteria</taxon>
        <taxon>Pseudomonadati</taxon>
        <taxon>Pseudomonadota</taxon>
        <taxon>Alphaproteobacteria</taxon>
        <taxon>Caulobacterales</taxon>
        <taxon>Caulobacteraceae</taxon>
        <taxon>Brevundimonas</taxon>
    </lineage>
</organism>
<dbReference type="Pfam" id="PF03808">
    <property type="entry name" value="Glyco_tran_WecG"/>
    <property type="match status" value="1"/>
</dbReference>
<proteinExistence type="predicted"/>
<dbReference type="PANTHER" id="PTHR34136">
    <property type="match status" value="1"/>
</dbReference>
<name>A0ABX7BS22_9CAUL</name>
<evidence type="ECO:0000256" key="2">
    <source>
        <dbReference type="ARBA" id="ARBA00022679"/>
    </source>
</evidence>
<dbReference type="CDD" id="cd06533">
    <property type="entry name" value="Glyco_transf_WecG_TagA"/>
    <property type="match status" value="1"/>
</dbReference>
<dbReference type="RefSeq" id="WP_201102672.1">
    <property type="nucleotide sequence ID" value="NZ_CP067977.1"/>
</dbReference>
<dbReference type="NCBIfam" id="TIGR00696">
    <property type="entry name" value="wecG_tagA_cpsF"/>
    <property type="match status" value="1"/>
</dbReference>
<evidence type="ECO:0000256" key="1">
    <source>
        <dbReference type="ARBA" id="ARBA00022676"/>
    </source>
</evidence>
<evidence type="ECO:0000313" key="3">
    <source>
        <dbReference type="EMBL" id="QQQ18300.1"/>
    </source>
</evidence>
<keyword evidence="2" id="KW-0808">Transferase</keyword>
<dbReference type="PANTHER" id="PTHR34136:SF1">
    <property type="entry name" value="UDP-N-ACETYL-D-MANNOSAMINURONIC ACID TRANSFERASE"/>
    <property type="match status" value="1"/>
</dbReference>
<reference evidence="3 4" key="1">
    <citation type="submission" date="2021-01" db="EMBL/GenBank/DDBJ databases">
        <title>Brevundimonas vitis sp. nov., an bacterium isolated from grape (Vitis vinifera).</title>
        <authorList>
            <person name="Jiang L."/>
            <person name="Lee J."/>
        </authorList>
    </citation>
    <scope>NUCLEOTIDE SEQUENCE [LARGE SCALE GENOMIC DNA]</scope>
    <source>
        <strain evidence="3 4">GRTSA-9</strain>
    </source>
</reference>
<gene>
    <name evidence="3" type="ORF">JIP62_13540</name>
</gene>
<dbReference type="Proteomes" id="UP000595448">
    <property type="component" value="Chromosome"/>
</dbReference>
<dbReference type="InterPro" id="IPR004629">
    <property type="entry name" value="WecG_TagA_CpsF"/>
</dbReference>
<dbReference type="EMBL" id="CP067977">
    <property type="protein sequence ID" value="QQQ18300.1"/>
    <property type="molecule type" value="Genomic_DNA"/>
</dbReference>